<gene>
    <name evidence="1" type="ORF">EC957_001379</name>
</gene>
<accession>A0A9P6F5Y6</accession>
<evidence type="ECO:0000313" key="2">
    <source>
        <dbReference type="Proteomes" id="UP000723463"/>
    </source>
</evidence>
<organism evidence="1 2">
    <name type="scientific">Mortierella hygrophila</name>
    <dbReference type="NCBI Taxonomy" id="979708"/>
    <lineage>
        <taxon>Eukaryota</taxon>
        <taxon>Fungi</taxon>
        <taxon>Fungi incertae sedis</taxon>
        <taxon>Mucoromycota</taxon>
        <taxon>Mortierellomycotina</taxon>
        <taxon>Mortierellomycetes</taxon>
        <taxon>Mortierellales</taxon>
        <taxon>Mortierellaceae</taxon>
        <taxon>Mortierella</taxon>
    </lineage>
</organism>
<sequence length="135" mass="14895">MVRNAPAPLSTSGMAFDSHGKSLSTDVLFSLRMDSSSTVEVSLSSSSSKSCERPGDYLVEAIKRRQFEKGPASFRSLVDIAHAMHFGIYEALPESTVVQDNISPRRQTLCRLSLSYLKKASDTTQYSNPEYNLPL</sequence>
<evidence type="ECO:0000313" key="1">
    <source>
        <dbReference type="EMBL" id="KAF9543020.1"/>
    </source>
</evidence>
<reference evidence="1" key="1">
    <citation type="journal article" date="2020" name="Fungal Divers.">
        <title>Resolving the Mortierellaceae phylogeny through synthesis of multi-gene phylogenetics and phylogenomics.</title>
        <authorList>
            <person name="Vandepol N."/>
            <person name="Liber J."/>
            <person name="Desiro A."/>
            <person name="Na H."/>
            <person name="Kennedy M."/>
            <person name="Barry K."/>
            <person name="Grigoriev I.V."/>
            <person name="Miller A.N."/>
            <person name="O'Donnell K."/>
            <person name="Stajich J.E."/>
            <person name="Bonito G."/>
        </authorList>
    </citation>
    <scope>NUCLEOTIDE SEQUENCE</scope>
    <source>
        <strain evidence="1">NRRL 2591</strain>
    </source>
</reference>
<protein>
    <submittedName>
        <fullName evidence="1">Uncharacterized protein</fullName>
    </submittedName>
</protein>
<name>A0A9P6F5Y6_9FUNG</name>
<dbReference type="AlphaFoldDB" id="A0A9P6F5Y6"/>
<comment type="caution">
    <text evidence="1">The sequence shown here is derived from an EMBL/GenBank/DDBJ whole genome shotgun (WGS) entry which is preliminary data.</text>
</comment>
<dbReference type="Proteomes" id="UP000723463">
    <property type="component" value="Unassembled WGS sequence"/>
</dbReference>
<proteinExistence type="predicted"/>
<dbReference type="EMBL" id="JAAAXW010000124">
    <property type="protein sequence ID" value="KAF9543020.1"/>
    <property type="molecule type" value="Genomic_DNA"/>
</dbReference>
<keyword evidence="2" id="KW-1185">Reference proteome</keyword>